<feature type="transmembrane region" description="Helical" evidence="2">
    <location>
        <begin position="46"/>
        <end position="67"/>
    </location>
</feature>
<evidence type="ECO:0000313" key="4">
    <source>
        <dbReference type="Proteomes" id="UP001500280"/>
    </source>
</evidence>
<comment type="caution">
    <text evidence="3">The sequence shown here is derived from an EMBL/GenBank/DDBJ whole genome shotgun (WGS) entry which is preliminary data.</text>
</comment>
<sequence length="395" mass="41739">MVHDGRQAPPRPPRRVPAGAPPLTQLQPAVRRTAPPPRRPWLFGRFLAGLVAFLLVVAGGAAAGWFIRQDRLSIDTAAALTAAKPSVVRVLATTCSGTGEGTGAVVGTGLVLTAAIAVREAKGVAVILSDGLVRRANVLRVGNGVALLQVISLPTTPPLTLATGTPDPQTERALIGYTQSGELTVQQVGSVRRPRPLSEVMNLGKLGGPVVSRSGQLVGMVTGDNLAASRIAPAAELRGYVTQTDGVPDLGGRCEESRGPGSVVTPKLQVAATVLATDAQKMLANYLTLQNRHDFAGVRVYYSTRLANALSVAQDRLSHQTTYFFDPAITEVTQNADGSVNVRMAYSVLFAPTAHKSGGQTCNRLDMRYKLERTGRVLRLDQSKQMTAARPCEST</sequence>
<dbReference type="EMBL" id="BAAANF010000016">
    <property type="protein sequence ID" value="GAA1694353.1"/>
    <property type="molecule type" value="Genomic_DNA"/>
</dbReference>
<reference evidence="4" key="1">
    <citation type="journal article" date="2019" name="Int. J. Syst. Evol. Microbiol.">
        <title>The Global Catalogue of Microorganisms (GCM) 10K type strain sequencing project: providing services to taxonomists for standard genome sequencing and annotation.</title>
        <authorList>
            <consortium name="The Broad Institute Genomics Platform"/>
            <consortium name="The Broad Institute Genome Sequencing Center for Infectious Disease"/>
            <person name="Wu L."/>
            <person name="Ma J."/>
        </authorList>
    </citation>
    <scope>NUCLEOTIDE SEQUENCE [LARGE SCALE GENOMIC DNA]</scope>
    <source>
        <strain evidence="4">JCM 14307</strain>
    </source>
</reference>
<dbReference type="Gene3D" id="2.40.10.120">
    <property type="match status" value="1"/>
</dbReference>
<feature type="compositionally biased region" description="Low complexity" evidence="1">
    <location>
        <begin position="16"/>
        <end position="33"/>
    </location>
</feature>
<dbReference type="SUPFAM" id="SSF50494">
    <property type="entry name" value="Trypsin-like serine proteases"/>
    <property type="match status" value="1"/>
</dbReference>
<proteinExistence type="predicted"/>
<evidence type="ECO:0000256" key="2">
    <source>
        <dbReference type="SAM" id="Phobius"/>
    </source>
</evidence>
<protein>
    <recommendedName>
        <fullName evidence="5">Serine protease</fullName>
    </recommendedName>
</protein>
<dbReference type="Pfam" id="PF13365">
    <property type="entry name" value="Trypsin_2"/>
    <property type="match status" value="1"/>
</dbReference>
<accession>A0ABP4TWP7</accession>
<dbReference type="Proteomes" id="UP001500280">
    <property type="component" value="Unassembled WGS sequence"/>
</dbReference>
<gene>
    <name evidence="3" type="ORF">GCM10009745_44920</name>
</gene>
<dbReference type="InterPro" id="IPR009003">
    <property type="entry name" value="Peptidase_S1_PA"/>
</dbReference>
<feature type="region of interest" description="Disordered" evidence="1">
    <location>
        <begin position="1"/>
        <end position="33"/>
    </location>
</feature>
<keyword evidence="4" id="KW-1185">Reference proteome</keyword>
<keyword evidence="2" id="KW-1133">Transmembrane helix</keyword>
<organism evidence="3 4">
    <name type="scientific">Kribbella yunnanensis</name>
    <dbReference type="NCBI Taxonomy" id="190194"/>
    <lineage>
        <taxon>Bacteria</taxon>
        <taxon>Bacillati</taxon>
        <taxon>Actinomycetota</taxon>
        <taxon>Actinomycetes</taxon>
        <taxon>Propionibacteriales</taxon>
        <taxon>Kribbellaceae</taxon>
        <taxon>Kribbella</taxon>
    </lineage>
</organism>
<name>A0ABP4TWP7_9ACTN</name>
<evidence type="ECO:0000256" key="1">
    <source>
        <dbReference type="SAM" id="MobiDB-lite"/>
    </source>
</evidence>
<evidence type="ECO:0000313" key="3">
    <source>
        <dbReference type="EMBL" id="GAA1694353.1"/>
    </source>
</evidence>
<evidence type="ECO:0008006" key="5">
    <source>
        <dbReference type="Google" id="ProtNLM"/>
    </source>
</evidence>
<keyword evidence="2" id="KW-0812">Transmembrane</keyword>
<keyword evidence="2" id="KW-0472">Membrane</keyword>